<accession>A0A815BLE0</accession>
<organism evidence="2 3">
    <name type="scientific">Adineta ricciae</name>
    <name type="common">Rotifer</name>
    <dbReference type="NCBI Taxonomy" id="249248"/>
    <lineage>
        <taxon>Eukaryota</taxon>
        <taxon>Metazoa</taxon>
        <taxon>Spiralia</taxon>
        <taxon>Gnathifera</taxon>
        <taxon>Rotifera</taxon>
        <taxon>Eurotatoria</taxon>
        <taxon>Bdelloidea</taxon>
        <taxon>Adinetida</taxon>
        <taxon>Adinetidae</taxon>
        <taxon>Adineta</taxon>
    </lineage>
</organism>
<dbReference type="SUPFAM" id="SSF141571">
    <property type="entry name" value="Pentapeptide repeat-like"/>
    <property type="match status" value="1"/>
</dbReference>
<dbReference type="AlphaFoldDB" id="A0A815BLE0"/>
<dbReference type="Proteomes" id="UP000663828">
    <property type="component" value="Unassembled WGS sequence"/>
</dbReference>
<gene>
    <name evidence="2" type="ORF">XAT740_LOCUS27316</name>
</gene>
<dbReference type="Pfam" id="PF00805">
    <property type="entry name" value="Pentapeptide"/>
    <property type="match status" value="1"/>
</dbReference>
<evidence type="ECO:0000313" key="3">
    <source>
        <dbReference type="Proteomes" id="UP000663828"/>
    </source>
</evidence>
<sequence>MKTPSKSCPKASPSKSKGSSCLKVIKFLLAAFPSVVFGVFTIVFTVQQHITGIENRKQDQKQADEQNIRSTFENYIDDISNLLLDEKFNRSNSEHLLHIRVKTLTTLRHVDINRKRDIILFLYESRLLRNDVPCNERLSLQDADLDKLTFQGSSSNPIQLDNLYLPGVYLSNAVFHWCILDYAVFDNSSMANVRFINSSISHVTFRRIYAPDAIMGDLVFHENDFTGSMLVRTSFVGGTDWKEEVDLTNTDLLDSRGNHGQLINWNSVPENVLILVNARLPNGSFHQINSTELISDGGAELGCQTDLTENAWKRGPYGSKIILSPISTHPSISISSSNENCYFLADSLNASSLTQLIDVHSFSVLIHNEQARYNMSAYLTCSQDKSSEAWIKLAFLKNNYLWIDSHKVHTNQVKPRNIFATTGNIPSYTRFIRVELHAYIGESYARCVFDNLRLRIF</sequence>
<keyword evidence="3" id="KW-1185">Reference proteome</keyword>
<protein>
    <submittedName>
        <fullName evidence="2">Uncharacterized protein</fullName>
    </submittedName>
</protein>
<dbReference type="Gene3D" id="2.160.20.80">
    <property type="entry name" value="E3 ubiquitin-protein ligase SopA"/>
    <property type="match status" value="1"/>
</dbReference>
<evidence type="ECO:0000313" key="2">
    <source>
        <dbReference type="EMBL" id="CAF1271435.1"/>
    </source>
</evidence>
<dbReference type="InterPro" id="IPR001646">
    <property type="entry name" value="5peptide_repeat"/>
</dbReference>
<proteinExistence type="predicted"/>
<name>A0A815BLE0_ADIRI</name>
<dbReference type="EMBL" id="CAJNOR010002273">
    <property type="protein sequence ID" value="CAF1271435.1"/>
    <property type="molecule type" value="Genomic_DNA"/>
</dbReference>
<keyword evidence="1" id="KW-0472">Membrane</keyword>
<feature type="transmembrane region" description="Helical" evidence="1">
    <location>
        <begin position="24"/>
        <end position="46"/>
    </location>
</feature>
<reference evidence="2" key="1">
    <citation type="submission" date="2021-02" db="EMBL/GenBank/DDBJ databases">
        <authorList>
            <person name="Nowell W R."/>
        </authorList>
    </citation>
    <scope>NUCLEOTIDE SEQUENCE</scope>
</reference>
<keyword evidence="1" id="KW-0812">Transmembrane</keyword>
<keyword evidence="1" id="KW-1133">Transmembrane helix</keyword>
<evidence type="ECO:0000256" key="1">
    <source>
        <dbReference type="SAM" id="Phobius"/>
    </source>
</evidence>
<comment type="caution">
    <text evidence="2">The sequence shown here is derived from an EMBL/GenBank/DDBJ whole genome shotgun (WGS) entry which is preliminary data.</text>
</comment>